<dbReference type="RefSeq" id="WP_152157036.1">
    <property type="nucleotide sequence ID" value="NZ_WEHW01000022.1"/>
</dbReference>
<gene>
    <name evidence="1" type="ORF">GBM96_07120</name>
</gene>
<organism evidence="1 2">
    <name type="scientific">Sutterella seckii</name>
    <dbReference type="NCBI Taxonomy" id="1944635"/>
    <lineage>
        <taxon>Bacteria</taxon>
        <taxon>Pseudomonadati</taxon>
        <taxon>Pseudomonadota</taxon>
        <taxon>Betaproteobacteria</taxon>
        <taxon>Burkholderiales</taxon>
        <taxon>Sutterellaceae</taxon>
        <taxon>Sutterella</taxon>
    </lineage>
</organism>
<dbReference type="AlphaFoldDB" id="A0AAI9SBH1"/>
<comment type="caution">
    <text evidence="1">The sequence shown here is derived from an EMBL/GenBank/DDBJ whole genome shotgun (WGS) entry which is preliminary data.</text>
</comment>
<name>A0AAI9SBH1_9BURK</name>
<evidence type="ECO:0000313" key="2">
    <source>
        <dbReference type="Proteomes" id="UP000469462"/>
    </source>
</evidence>
<dbReference type="EMBL" id="WEHW01000022">
    <property type="protein sequence ID" value="KAB7651055.1"/>
    <property type="molecule type" value="Genomic_DNA"/>
</dbReference>
<dbReference type="Proteomes" id="UP000469462">
    <property type="component" value="Unassembled WGS sequence"/>
</dbReference>
<reference evidence="1 2" key="1">
    <citation type="submission" date="2019-10" db="EMBL/GenBank/DDBJ databases">
        <title>Genome diversity of Sutterella seckii.</title>
        <authorList>
            <person name="Chaplin A.V."/>
            <person name="Sokolova S.R."/>
            <person name="Mosin K.A."/>
            <person name="Ivanova E.L."/>
            <person name="Kochetkova T.O."/>
            <person name="Goltsov A.Y."/>
            <person name="Trofimov D.Y."/>
            <person name="Efimov B.A."/>
        </authorList>
    </citation>
    <scope>NUCLEOTIDE SEQUENCE [LARGE SCALE GENOMIC DNA]</scope>
    <source>
        <strain evidence="1 2">ASD3426</strain>
    </source>
</reference>
<accession>A0AAI9SBH1</accession>
<evidence type="ECO:0000313" key="1">
    <source>
        <dbReference type="EMBL" id="KAB7651055.1"/>
    </source>
</evidence>
<keyword evidence="2" id="KW-1185">Reference proteome</keyword>
<proteinExistence type="predicted"/>
<sequence length="456" mass="49338">MHRLYGFIRAHSGAVLVVLAAALAAEAGFICWQRSVQTEIVNRLIEGEDLPPEILITATPVEDSLFVRRDRLHVIVASSVYSSDSSVAPLTLDFDVVAHFGPFGLNGDIYPLNSTASTAELLVKLAGTHPRLAIRYHYAVFAQELRITATATPFDMQLDAVERGVGPVSWSLAARKPVALRLALTKKEGLKAEIEAPEISGSLTDPAANILKGSAEDVKAAARLELAGKKPGDWYVKSARVTAAKGGFEAGDWRGALTGRFTKIVSKIEESPADLQEGRLSGAYDARAATFDIGVDSSQPGLAKHVAGKNFILRFTADRVPAELFKSLDEYRIGRLLTESGPMHLRIEEFAMRSVGREGEAKFTADLKAGQSAKTAMERSASRGAAALRSHSDEEKPDLDWNFSIDAPESLIDLAEIILHGARPDMRVLSLKSLMVPKDENGIRHYLSERSSASAP</sequence>
<protein>
    <submittedName>
        <fullName evidence="1">Uncharacterized protein</fullName>
    </submittedName>
</protein>